<feature type="domain" description="AAA-ATPase-like" evidence="1">
    <location>
        <begin position="5"/>
        <end position="201"/>
    </location>
</feature>
<dbReference type="OrthoDB" id="9808684at2"/>
<protein>
    <submittedName>
        <fullName evidence="2">PD-(D/E)XK nuclease superfamily protein</fullName>
    </submittedName>
</protein>
<dbReference type="Proteomes" id="UP000318307">
    <property type="component" value="Unassembled WGS sequence"/>
</dbReference>
<accession>A0A562RCZ9</accession>
<dbReference type="RefSeq" id="WP_144686150.1">
    <property type="nucleotide sequence ID" value="NZ_VLLC01000028.1"/>
</dbReference>
<dbReference type="InterPro" id="IPR012547">
    <property type="entry name" value="PDDEXK_9"/>
</dbReference>
<dbReference type="PANTHER" id="PTHR34825">
    <property type="entry name" value="CONSERVED PROTEIN, WITH A WEAK D-GALACTARATE DEHYDRATASE/ALTRONATE HYDROLASE DOMAIN"/>
    <property type="match status" value="1"/>
</dbReference>
<dbReference type="Pfam" id="PF09820">
    <property type="entry name" value="AAA-ATPase_like"/>
    <property type="match status" value="1"/>
</dbReference>
<evidence type="ECO:0000313" key="3">
    <source>
        <dbReference type="Proteomes" id="UP000318307"/>
    </source>
</evidence>
<name>A0A562RCZ9_9BACT</name>
<proteinExistence type="predicted"/>
<dbReference type="InterPro" id="IPR018631">
    <property type="entry name" value="AAA-ATPase-like_dom"/>
</dbReference>
<dbReference type="PANTHER" id="PTHR34825:SF1">
    <property type="entry name" value="AAA-ATPASE-LIKE DOMAIN-CONTAINING PROTEIN"/>
    <property type="match status" value="1"/>
</dbReference>
<organism evidence="2 3">
    <name type="scientific">Desulfobotulus alkaliphilus</name>
    <dbReference type="NCBI Taxonomy" id="622671"/>
    <lineage>
        <taxon>Bacteria</taxon>
        <taxon>Pseudomonadati</taxon>
        <taxon>Thermodesulfobacteriota</taxon>
        <taxon>Desulfobacteria</taxon>
        <taxon>Desulfobacterales</taxon>
        <taxon>Desulfobacteraceae</taxon>
        <taxon>Desulfobotulus</taxon>
    </lineage>
</organism>
<sequence>MKKLPIGISNLKEIAENNYSYADKTKYIKQLADNGKYYFLSRPRRFGKSLFADTLREAFLGNKDLFKGLYLEKNWDWSQRYPVIFLSFGGGVIKSRKELDEKVEEIINEYFKVYGIKPENNSLSGKFRELILRTEEKFSKRVVIIVDEYDKPILDNITDKDKALDVREGLKNIYSVIKDSDAFVQFAFLTGVSKFSKVSLFSGLNNLQDITLDKRYSDICGYTEQELETVFQERLEGLNREGIKKWYNGYNFSGTSVYNPFDILLFLDTKEFNNFWFETATPAFLIEILKEKKYLIPNLEKLYATEALLGSFDIDFIELETILFQTGYLTIKDSYYLGSRKMYELSFPNHEVKMSLTEFILGYFISSPKIQIDSGMKLYRLIEANKIDELKELFYAFFASIPHDWYRKNELSGYEGYYASIFYCYFTSIGLDVRAEDTSNQGRLDMSVRFEDRVYIFEFKVIRLSQNKQSALGQIKEKKYFEKFISDCKEIYLVGVEFDSENRSITCFEWEKV</sequence>
<evidence type="ECO:0000313" key="2">
    <source>
        <dbReference type="EMBL" id="TWI66925.1"/>
    </source>
</evidence>
<reference evidence="2 3" key="1">
    <citation type="submission" date="2019-07" db="EMBL/GenBank/DDBJ databases">
        <title>Genome sequencing of 100 strains of the haloalkaliphilic chemolithoautotrophic sulfur-oxidizing bacterium Thioalkalivibrio.</title>
        <authorList>
            <person name="Muyzer G."/>
        </authorList>
    </citation>
    <scope>NUCLEOTIDE SEQUENCE [LARGE SCALE GENOMIC DNA]</scope>
    <source>
        <strain evidence="2 3">ASO4-4</strain>
    </source>
</reference>
<dbReference type="AlphaFoldDB" id="A0A562RCZ9"/>
<dbReference type="EMBL" id="VLLC01000028">
    <property type="protein sequence ID" value="TWI66925.1"/>
    <property type="molecule type" value="Genomic_DNA"/>
</dbReference>
<dbReference type="Pfam" id="PF08011">
    <property type="entry name" value="PDDEXK_9"/>
    <property type="match status" value="1"/>
</dbReference>
<keyword evidence="3" id="KW-1185">Reference proteome</keyword>
<evidence type="ECO:0000259" key="1">
    <source>
        <dbReference type="Pfam" id="PF09820"/>
    </source>
</evidence>
<comment type="caution">
    <text evidence="2">The sequence shown here is derived from an EMBL/GenBank/DDBJ whole genome shotgun (WGS) entry which is preliminary data.</text>
</comment>
<gene>
    <name evidence="2" type="ORF">LZ24_02824</name>
</gene>